<dbReference type="PANTHER" id="PTHR31500">
    <property type="entry name" value="AT-HOOK MOTIF NUCLEAR-LOCALIZED PROTEIN 9"/>
    <property type="match status" value="1"/>
</dbReference>
<dbReference type="GO" id="GO:0005634">
    <property type="term" value="C:nucleus"/>
    <property type="evidence" value="ECO:0007669"/>
    <property type="project" value="UniProtKB-SubCell"/>
</dbReference>
<keyword evidence="1" id="KW-0539">Nucleus</keyword>
<keyword evidence="3" id="KW-1185">Reference proteome</keyword>
<protein>
    <recommendedName>
        <fullName evidence="1">AT-hook motif nuclear-localized protein</fullName>
    </recommendedName>
</protein>
<comment type="domain">
    <text evidence="1">The PPC domain mediates interactions between AHL proteins.</text>
</comment>
<comment type="function">
    <text evidence="1">Transcription factor that specifically binds AT-rich DNA sequences related to the nuclear matrix attachment regions (MARs).</text>
</comment>
<gene>
    <name evidence="2" type="ORF">GUJ93_ZPchr0010g9434</name>
</gene>
<dbReference type="AlphaFoldDB" id="A0A8J5WHC8"/>
<keyword evidence="1" id="KW-0804">Transcription</keyword>
<keyword evidence="1" id="KW-0238">DNA-binding</keyword>
<dbReference type="EMBL" id="JAAALK010000082">
    <property type="protein sequence ID" value="KAG8088427.1"/>
    <property type="molecule type" value="Genomic_DNA"/>
</dbReference>
<reference evidence="2" key="2">
    <citation type="submission" date="2021-02" db="EMBL/GenBank/DDBJ databases">
        <authorList>
            <person name="Kimball J.A."/>
            <person name="Haas M.W."/>
            <person name="Macchietto M."/>
            <person name="Kono T."/>
            <person name="Duquette J."/>
            <person name="Shao M."/>
        </authorList>
    </citation>
    <scope>NUCLEOTIDE SEQUENCE</scope>
    <source>
        <tissue evidence="2">Fresh leaf tissue</tissue>
    </source>
</reference>
<evidence type="ECO:0000313" key="2">
    <source>
        <dbReference type="EMBL" id="KAG8088427.1"/>
    </source>
</evidence>
<keyword evidence="1" id="KW-0805">Transcription regulation</keyword>
<name>A0A8J5WHC8_ZIZPA</name>
<proteinExistence type="predicted"/>
<reference evidence="2" key="1">
    <citation type="journal article" date="2021" name="bioRxiv">
        <title>Whole Genome Assembly and Annotation of Northern Wild Rice, Zizania palustris L., Supports a Whole Genome Duplication in the Zizania Genus.</title>
        <authorList>
            <person name="Haas M."/>
            <person name="Kono T."/>
            <person name="Macchietto M."/>
            <person name="Millas R."/>
            <person name="McGilp L."/>
            <person name="Shao M."/>
            <person name="Duquette J."/>
            <person name="Hirsch C.N."/>
            <person name="Kimball J."/>
        </authorList>
    </citation>
    <scope>NUCLEOTIDE SEQUENCE</scope>
    <source>
        <tissue evidence="2">Fresh leaf tissue</tissue>
    </source>
</reference>
<dbReference type="GO" id="GO:0003680">
    <property type="term" value="F:minor groove of adenine-thymine-rich DNA binding"/>
    <property type="evidence" value="ECO:0007669"/>
    <property type="project" value="UniProtKB-UniRule"/>
</dbReference>
<dbReference type="Proteomes" id="UP000729402">
    <property type="component" value="Unassembled WGS sequence"/>
</dbReference>
<evidence type="ECO:0000313" key="3">
    <source>
        <dbReference type="Proteomes" id="UP000729402"/>
    </source>
</evidence>
<evidence type="ECO:0000256" key="1">
    <source>
        <dbReference type="RuleBase" id="RU367031"/>
    </source>
</evidence>
<comment type="caution">
    <text evidence="2">The sequence shown here is derived from an EMBL/GenBank/DDBJ whole genome shotgun (WGS) entry which is preliminary data.</text>
</comment>
<dbReference type="PANTHER" id="PTHR31500:SF13">
    <property type="entry name" value="AT-HOOK MOTIF NUCLEAR-LOCALIZED PROTEIN"/>
    <property type="match status" value="1"/>
</dbReference>
<sequence length="125" mass="13595">MYRSVPLHQTAFTCSTSIRPYYLRTTTQHSAAAAPCLPQPPLARPLRQRCRQHNAGQRSRTGGLSVSLDAPDGRLVGGGVDRLLIAASPVQNICLIGLMPATYSPTESSDRLIKMKLYSELGSRT</sequence>
<accession>A0A8J5WHC8</accession>
<comment type="subcellular location">
    <subcellularLocation>
        <location evidence="1">Nucleus</location>
    </subcellularLocation>
</comment>
<organism evidence="2 3">
    <name type="scientific">Zizania palustris</name>
    <name type="common">Northern wild rice</name>
    <dbReference type="NCBI Taxonomy" id="103762"/>
    <lineage>
        <taxon>Eukaryota</taxon>
        <taxon>Viridiplantae</taxon>
        <taxon>Streptophyta</taxon>
        <taxon>Embryophyta</taxon>
        <taxon>Tracheophyta</taxon>
        <taxon>Spermatophyta</taxon>
        <taxon>Magnoliopsida</taxon>
        <taxon>Liliopsida</taxon>
        <taxon>Poales</taxon>
        <taxon>Poaceae</taxon>
        <taxon>BOP clade</taxon>
        <taxon>Oryzoideae</taxon>
        <taxon>Oryzeae</taxon>
        <taxon>Zizaniinae</taxon>
        <taxon>Zizania</taxon>
    </lineage>
</organism>
<dbReference type="InterPro" id="IPR039605">
    <property type="entry name" value="AHL"/>
</dbReference>